<evidence type="ECO:0000256" key="4">
    <source>
        <dbReference type="ARBA" id="ARBA00022808"/>
    </source>
</evidence>
<dbReference type="GO" id="GO:0050480">
    <property type="term" value="F:imidazolonepropionase activity"/>
    <property type="evidence" value="ECO:0007669"/>
    <property type="project" value="UniProtKB-UniRule"/>
</dbReference>
<comment type="function">
    <text evidence="7">Catalyzes the hydrolytic cleavage of the carbon-nitrogen bond in imidazolone-5-propanoate to yield N-formimidoyl-L-glutamate. It is the third step in the universal histidine degradation pathway.</text>
</comment>
<dbReference type="HAMAP" id="MF_00372">
    <property type="entry name" value="HutI"/>
    <property type="match status" value="1"/>
</dbReference>
<name>A0A7R6PUU0_9GAMM</name>
<evidence type="ECO:0000256" key="7">
    <source>
        <dbReference type="HAMAP-Rule" id="MF_00372"/>
    </source>
</evidence>
<keyword evidence="5 7" id="KW-0862">Zinc</keyword>
<feature type="binding site" evidence="7">
    <location>
        <position position="160"/>
    </location>
    <ligand>
        <name>4-imidazolone-5-propanoate</name>
        <dbReference type="ChEBI" id="CHEBI:77893"/>
    </ligand>
</feature>
<dbReference type="SUPFAM" id="SSF51556">
    <property type="entry name" value="Metallo-dependent hydrolases"/>
    <property type="match status" value="1"/>
</dbReference>
<feature type="binding site" evidence="7">
    <location>
        <position position="88"/>
    </location>
    <ligand>
        <name>Zn(2+)</name>
        <dbReference type="ChEBI" id="CHEBI:29105"/>
    </ligand>
</feature>
<dbReference type="InterPro" id="IPR032466">
    <property type="entry name" value="Metal_Hydrolase"/>
</dbReference>
<comment type="cofactor">
    <cofactor evidence="7">
        <name>Zn(2+)</name>
        <dbReference type="ChEBI" id="CHEBI:29105"/>
    </cofactor>
    <cofactor evidence="7">
        <name>Fe(3+)</name>
        <dbReference type="ChEBI" id="CHEBI:29034"/>
    </cofactor>
    <text evidence="7">Binds 1 zinc or iron ion per subunit.</text>
</comment>
<comment type="catalytic activity">
    <reaction evidence="7">
        <text>4-imidazolone-5-propanoate + H2O = N-formimidoyl-L-glutamate</text>
        <dbReference type="Rhea" id="RHEA:23660"/>
        <dbReference type="ChEBI" id="CHEBI:15377"/>
        <dbReference type="ChEBI" id="CHEBI:58928"/>
        <dbReference type="ChEBI" id="CHEBI:77893"/>
        <dbReference type="EC" id="3.5.2.7"/>
    </reaction>
</comment>
<keyword evidence="7" id="KW-0963">Cytoplasm</keyword>
<dbReference type="GO" id="GO:0008270">
    <property type="term" value="F:zinc ion binding"/>
    <property type="evidence" value="ECO:0007669"/>
    <property type="project" value="UniProtKB-UniRule"/>
</dbReference>
<keyword evidence="6 7" id="KW-0408">Iron</keyword>
<feature type="domain" description="Amidohydrolase-related" evidence="8">
    <location>
        <begin position="80"/>
        <end position="399"/>
    </location>
</feature>
<dbReference type="FunFam" id="3.20.20.140:FF:000007">
    <property type="entry name" value="Imidazolonepropionase"/>
    <property type="match status" value="1"/>
</dbReference>
<evidence type="ECO:0000259" key="8">
    <source>
        <dbReference type="Pfam" id="PF01979"/>
    </source>
</evidence>
<feature type="binding site" evidence="7">
    <location>
        <position position="258"/>
    </location>
    <ligand>
        <name>Zn(2+)</name>
        <dbReference type="ChEBI" id="CHEBI:29105"/>
    </ligand>
</feature>
<keyword evidence="10" id="KW-1185">Reference proteome</keyword>
<organism evidence="9 10">
    <name type="scientific">Neptunomonas japonica JAMM 1380</name>
    <dbReference type="NCBI Taxonomy" id="1441457"/>
    <lineage>
        <taxon>Bacteria</taxon>
        <taxon>Pseudomonadati</taxon>
        <taxon>Pseudomonadota</taxon>
        <taxon>Gammaproteobacteria</taxon>
        <taxon>Oceanospirillales</taxon>
        <taxon>Oceanospirillaceae</taxon>
        <taxon>Neptunomonas</taxon>
    </lineage>
</organism>
<dbReference type="Gene3D" id="2.30.40.10">
    <property type="entry name" value="Urease, subunit C, domain 1"/>
    <property type="match status" value="1"/>
</dbReference>
<feature type="binding site" evidence="7">
    <location>
        <position position="90"/>
    </location>
    <ligand>
        <name>Fe(3+)</name>
        <dbReference type="ChEBI" id="CHEBI:29034"/>
    </ligand>
</feature>
<feature type="binding site" evidence="7">
    <location>
        <position position="337"/>
    </location>
    <ligand>
        <name>N-formimidoyl-L-glutamate</name>
        <dbReference type="ChEBI" id="CHEBI:58928"/>
    </ligand>
</feature>
<evidence type="ECO:0000256" key="5">
    <source>
        <dbReference type="ARBA" id="ARBA00022833"/>
    </source>
</evidence>
<dbReference type="UniPathway" id="UPA00379">
    <property type="reaction ID" value="UER00551"/>
</dbReference>
<feature type="binding site" evidence="7">
    <location>
        <position position="90"/>
    </location>
    <ligand>
        <name>Zn(2+)</name>
        <dbReference type="ChEBI" id="CHEBI:29105"/>
    </ligand>
</feature>
<protein>
    <recommendedName>
        <fullName evidence="1 7">Imidazolonepropionase</fullName>
        <ecNumber evidence="1 7">3.5.2.7</ecNumber>
    </recommendedName>
    <alternativeName>
        <fullName evidence="7">Imidazolone-5-propionate hydrolase</fullName>
    </alternativeName>
</protein>
<dbReference type="GO" id="GO:0005506">
    <property type="term" value="F:iron ion binding"/>
    <property type="evidence" value="ECO:0007669"/>
    <property type="project" value="UniProtKB-UniRule"/>
</dbReference>
<dbReference type="CDD" id="cd01296">
    <property type="entry name" value="Imidazolone-5PH"/>
    <property type="match status" value="1"/>
</dbReference>
<dbReference type="PANTHER" id="PTHR42752">
    <property type="entry name" value="IMIDAZOLONEPROPIONASE"/>
    <property type="match status" value="1"/>
</dbReference>
<feature type="binding site" evidence="7">
    <location>
        <position position="338"/>
    </location>
    <ligand>
        <name>4-imidazolone-5-propanoate</name>
        <dbReference type="ChEBI" id="CHEBI:77893"/>
    </ligand>
</feature>
<comment type="similarity">
    <text evidence="7">Belongs to the metallo-dependent hydrolases superfamily. HutI family.</text>
</comment>
<keyword evidence="4 7" id="KW-0369">Histidine metabolism</keyword>
<dbReference type="SUPFAM" id="SSF51338">
    <property type="entry name" value="Composite domain of metallo-dependent hydrolases"/>
    <property type="match status" value="1"/>
</dbReference>
<dbReference type="Proteomes" id="UP000595332">
    <property type="component" value="Chromosome"/>
</dbReference>
<comment type="pathway">
    <text evidence="7">Amino-acid degradation; L-histidine degradation into L-glutamate; N-formimidoyl-L-glutamate from L-histidine: step 3/3.</text>
</comment>
<sequence>MNDFRDADKIWLDLDLATMSNSTASSNLATSFVGYSQGYGVRQGMALAVKNGRISAIAPMVDIDEALLPTANIAGRGGWMTPGLIDCHTHLVFAGSRAQEFEQRLQGVPYEQIARDGGGILSTVRATREASEQQLFDLAAPRLRALMSEGVTTLEIKSGYGLTLKDELKMLRVARQLGEAFPIQVRTTLLGAHALAPEFATNSDAYIDLVCEQMIPAAAEQKLADAVDVFCEGIGFSPAQCGRVFKAAKNYDLAIKGHTEQLSDLKGSQLAASYGALSVDHLEYLDANALQPIVENGTVAVLLPGAFYFLHETKLPPIQALRDAGIPMAVATDFNPGTSPLASLRLMMNMACTLFRLTPEEALAGVTFHAAKALGLSDDSGRLVVGAPADMLLWDIKHPSELAYQIGVPALRQRIYQGETSYV</sequence>
<feature type="binding site" evidence="7">
    <location>
        <position position="333"/>
    </location>
    <ligand>
        <name>Zn(2+)</name>
        <dbReference type="ChEBI" id="CHEBI:29105"/>
    </ligand>
</feature>
<reference evidence="9 10" key="1">
    <citation type="journal article" date="2008" name="Int. J. Syst. Evol. Microbiol.">
        <title>Neptunomonas japonica sp. nov., an Osedax japonicus symbiont-like bacterium isolated from sediment adjacent to sperm whale carcasses off Kagoshima, Japan.</title>
        <authorList>
            <person name="Miyazaki M."/>
            <person name="Nogi Y."/>
            <person name="Fujiwara Y."/>
            <person name="Kawato M."/>
            <person name="Kubokawa K."/>
            <person name="Horikoshi K."/>
        </authorList>
    </citation>
    <scope>NUCLEOTIDE SEQUENCE [LARGE SCALE GENOMIC DNA]</scope>
    <source>
        <strain evidence="9 10">JAMM 1380</strain>
    </source>
</reference>
<dbReference type="InterPro" id="IPR011059">
    <property type="entry name" value="Metal-dep_hydrolase_composite"/>
</dbReference>
<dbReference type="EMBL" id="AP014546">
    <property type="protein sequence ID" value="BBB30905.1"/>
    <property type="molecule type" value="Genomic_DNA"/>
</dbReference>
<dbReference type="InterPro" id="IPR005920">
    <property type="entry name" value="HutI"/>
</dbReference>
<feature type="binding site" evidence="7">
    <location>
        <position position="335"/>
    </location>
    <ligand>
        <name>N-formimidoyl-L-glutamate</name>
        <dbReference type="ChEBI" id="CHEBI:58928"/>
    </ligand>
</feature>
<feature type="binding site" evidence="7">
    <location>
        <position position="160"/>
    </location>
    <ligand>
        <name>N-formimidoyl-L-glutamate</name>
        <dbReference type="ChEBI" id="CHEBI:58928"/>
    </ligand>
</feature>
<dbReference type="InterPro" id="IPR006680">
    <property type="entry name" value="Amidohydro-rel"/>
</dbReference>
<dbReference type="PANTHER" id="PTHR42752:SF1">
    <property type="entry name" value="IMIDAZOLONEPROPIONASE-RELATED"/>
    <property type="match status" value="1"/>
</dbReference>
<evidence type="ECO:0000256" key="6">
    <source>
        <dbReference type="ARBA" id="ARBA00023004"/>
    </source>
</evidence>
<dbReference type="EC" id="3.5.2.7" evidence="1 7"/>
<feature type="binding site" evidence="7">
    <location>
        <position position="97"/>
    </location>
    <ligand>
        <name>4-imidazolone-5-propanoate</name>
        <dbReference type="ChEBI" id="CHEBI:77893"/>
    </ligand>
</feature>
<evidence type="ECO:0000313" key="10">
    <source>
        <dbReference type="Proteomes" id="UP000595332"/>
    </source>
</evidence>
<proteinExistence type="inferred from homology"/>
<feature type="binding site" evidence="7">
    <location>
        <position position="261"/>
    </location>
    <ligand>
        <name>4-imidazolone-5-propanoate</name>
        <dbReference type="ChEBI" id="CHEBI:77893"/>
    </ligand>
</feature>
<dbReference type="KEGG" id="njp:NEJAP_2965"/>
<feature type="binding site" evidence="7">
    <location>
        <position position="193"/>
    </location>
    <ligand>
        <name>4-imidazolone-5-propanoate</name>
        <dbReference type="ChEBI" id="CHEBI:77893"/>
    </ligand>
</feature>
<comment type="subcellular location">
    <subcellularLocation>
        <location evidence="7">Cytoplasm</location>
    </subcellularLocation>
</comment>
<dbReference type="GO" id="GO:0019557">
    <property type="term" value="P:L-histidine catabolic process to glutamate and formate"/>
    <property type="evidence" value="ECO:0007669"/>
    <property type="project" value="UniProtKB-UniPathway"/>
</dbReference>
<dbReference type="AlphaFoldDB" id="A0A7R6PUU0"/>
<evidence type="ECO:0000313" key="9">
    <source>
        <dbReference type="EMBL" id="BBB30905.1"/>
    </source>
</evidence>
<feature type="binding site" evidence="7">
    <location>
        <position position="258"/>
    </location>
    <ligand>
        <name>Fe(3+)</name>
        <dbReference type="ChEBI" id="CHEBI:29034"/>
    </ligand>
</feature>
<evidence type="ECO:0000256" key="3">
    <source>
        <dbReference type="ARBA" id="ARBA00022801"/>
    </source>
</evidence>
<accession>A0A7R6PUU0</accession>
<dbReference type="Pfam" id="PF01979">
    <property type="entry name" value="Amidohydro_1"/>
    <property type="match status" value="1"/>
</dbReference>
<keyword evidence="2 7" id="KW-0479">Metal-binding</keyword>
<dbReference type="GO" id="GO:0005737">
    <property type="term" value="C:cytoplasm"/>
    <property type="evidence" value="ECO:0007669"/>
    <property type="project" value="UniProtKB-SubCell"/>
</dbReference>
<dbReference type="GO" id="GO:0019556">
    <property type="term" value="P:L-histidine catabolic process to glutamate and formamide"/>
    <property type="evidence" value="ECO:0007669"/>
    <property type="project" value="UniProtKB-UniRule"/>
</dbReference>
<dbReference type="Gene3D" id="3.20.20.140">
    <property type="entry name" value="Metal-dependent hydrolases"/>
    <property type="match status" value="1"/>
</dbReference>
<feature type="binding site" evidence="7">
    <location>
        <position position="333"/>
    </location>
    <ligand>
        <name>Fe(3+)</name>
        <dbReference type="ChEBI" id="CHEBI:29034"/>
    </ligand>
</feature>
<keyword evidence="3 7" id="KW-0378">Hydrolase</keyword>
<gene>
    <name evidence="7 9" type="primary">hutI</name>
    <name evidence="9" type="ORF">NEJAP_2965</name>
</gene>
<dbReference type="NCBIfam" id="TIGR01224">
    <property type="entry name" value="hutI"/>
    <property type="match status" value="1"/>
</dbReference>
<evidence type="ECO:0000256" key="1">
    <source>
        <dbReference type="ARBA" id="ARBA00012864"/>
    </source>
</evidence>
<feature type="binding site" evidence="7">
    <location>
        <position position="88"/>
    </location>
    <ligand>
        <name>Fe(3+)</name>
        <dbReference type="ChEBI" id="CHEBI:29034"/>
    </ligand>
</feature>
<evidence type="ECO:0000256" key="2">
    <source>
        <dbReference type="ARBA" id="ARBA00022723"/>
    </source>
</evidence>